<sequence length="70" mass="7797">MKNAHAQTVLSAIVVLLASNLAVSIFTERIAHLESSLTLKHGVLLGWLNWSNYGCSIKMDVRILFLMPLF</sequence>
<dbReference type="AlphaFoldDB" id="A0A077NQC5"/>
<gene>
    <name evidence="1" type="ORF">XBO1_1230043</name>
</gene>
<evidence type="ECO:0000313" key="1">
    <source>
        <dbReference type="EMBL" id="CDH04292.1"/>
    </source>
</evidence>
<dbReference type="EMBL" id="CBSX010000028">
    <property type="protein sequence ID" value="CDH04292.1"/>
    <property type="molecule type" value="Genomic_DNA"/>
</dbReference>
<organism evidence="1 2">
    <name type="scientific">Xenorhabdus bovienii str. oregonense</name>
    <dbReference type="NCBI Taxonomy" id="1398202"/>
    <lineage>
        <taxon>Bacteria</taxon>
        <taxon>Pseudomonadati</taxon>
        <taxon>Pseudomonadota</taxon>
        <taxon>Gammaproteobacteria</taxon>
        <taxon>Enterobacterales</taxon>
        <taxon>Morganellaceae</taxon>
        <taxon>Xenorhabdus</taxon>
    </lineage>
</organism>
<evidence type="ECO:0000313" key="2">
    <source>
        <dbReference type="Proteomes" id="UP000028483"/>
    </source>
</evidence>
<protein>
    <submittedName>
        <fullName evidence="1">Uncharacterized protein</fullName>
    </submittedName>
</protein>
<dbReference type="Proteomes" id="UP000028483">
    <property type="component" value="Unassembled WGS sequence"/>
</dbReference>
<reference evidence="1" key="1">
    <citation type="submission" date="2013-07" db="EMBL/GenBank/DDBJ databases">
        <title>Sub-species coevolution in mutualistic symbiosis.</title>
        <authorList>
            <person name="Murfin K."/>
            <person name="Klassen J."/>
            <person name="Lee M."/>
            <person name="Forst S."/>
            <person name="Stock P."/>
            <person name="Goodrich-Blair H."/>
        </authorList>
    </citation>
    <scope>NUCLEOTIDE SEQUENCE [LARGE SCALE GENOMIC DNA]</scope>
    <source>
        <strain evidence="1">Oregonense</strain>
    </source>
</reference>
<comment type="caution">
    <text evidence="1">The sequence shown here is derived from an EMBL/GenBank/DDBJ whole genome shotgun (WGS) entry which is preliminary data.</text>
</comment>
<accession>A0A077NQC5</accession>
<dbReference type="HOGENOM" id="CLU_2756914_0_0_6"/>
<name>A0A077NQC5_XENBV</name>
<proteinExistence type="predicted"/>